<keyword evidence="4" id="KW-1185">Reference proteome</keyword>
<sequence length="199" mass="21814">MKMKKLATLLVLVIAIATAGFASNGKDDKATYSVDTKASKVYWTGKKVAGEHTGYVLIESGKVHVSNNAVTSADIKMDMTSIEVTDLEGEWKDKLVAHLKNDDFFSVDKHAEAEFKITSFENNKVVGDLTIKGITNEVSFPAEVKIEGNELTASGTASIDRTKWDIRYGSGKFFSGLGDNMIKDEFEIKFELKATASEE</sequence>
<dbReference type="EMBL" id="CP007451">
    <property type="protein sequence ID" value="AHW60229.1"/>
    <property type="molecule type" value="Genomic_DNA"/>
</dbReference>
<dbReference type="Proteomes" id="UP000023772">
    <property type="component" value="Chromosome"/>
</dbReference>
<proteinExistence type="predicted"/>
<dbReference type="PANTHER" id="PTHR34406:SF1">
    <property type="entry name" value="PROTEIN YCEI"/>
    <property type="match status" value="1"/>
</dbReference>
<dbReference type="InterPro" id="IPR007372">
    <property type="entry name" value="Lipid/polyisoprenoid-bd_YceI"/>
</dbReference>
<dbReference type="SUPFAM" id="SSF101874">
    <property type="entry name" value="YceI-like"/>
    <property type="match status" value="1"/>
</dbReference>
<dbReference type="SMART" id="SM00867">
    <property type="entry name" value="YceI"/>
    <property type="match status" value="1"/>
</dbReference>
<feature type="chain" id="PRO_5045943132" evidence="1">
    <location>
        <begin position="23"/>
        <end position="199"/>
    </location>
</feature>
<evidence type="ECO:0000313" key="4">
    <source>
        <dbReference type="Proteomes" id="UP000023772"/>
    </source>
</evidence>
<keyword evidence="1" id="KW-0732">Signal</keyword>
<accession>A0ABM5Q8Q5</accession>
<evidence type="ECO:0000313" key="3">
    <source>
        <dbReference type="EMBL" id="AHW60229.1"/>
    </source>
</evidence>
<gene>
    <name evidence="3" type="ORF">FH5T_13005</name>
</gene>
<dbReference type="Pfam" id="PF04264">
    <property type="entry name" value="YceI"/>
    <property type="match status" value="1"/>
</dbReference>
<feature type="domain" description="Lipid/polyisoprenoid-binding YceI-like" evidence="2">
    <location>
        <begin position="31"/>
        <end position="195"/>
    </location>
</feature>
<dbReference type="InterPro" id="IPR036761">
    <property type="entry name" value="TTHA0802/YceI-like_sf"/>
</dbReference>
<evidence type="ECO:0000259" key="2">
    <source>
        <dbReference type="SMART" id="SM00867"/>
    </source>
</evidence>
<organism evidence="3 4">
    <name type="scientific">Draconibacterium orientale</name>
    <dbReference type="NCBI Taxonomy" id="1168034"/>
    <lineage>
        <taxon>Bacteria</taxon>
        <taxon>Pseudomonadati</taxon>
        <taxon>Bacteroidota</taxon>
        <taxon>Bacteroidia</taxon>
        <taxon>Marinilabiliales</taxon>
        <taxon>Prolixibacteraceae</taxon>
        <taxon>Draconibacterium</taxon>
    </lineage>
</organism>
<feature type="signal peptide" evidence="1">
    <location>
        <begin position="1"/>
        <end position="22"/>
    </location>
</feature>
<name>A0ABM5Q8Q5_9BACT</name>
<dbReference type="PANTHER" id="PTHR34406">
    <property type="entry name" value="PROTEIN YCEI"/>
    <property type="match status" value="1"/>
</dbReference>
<reference evidence="3 4" key="1">
    <citation type="submission" date="2014-03" db="EMBL/GenBank/DDBJ databases">
        <title>Complete genome sequence of a deeply braunched marine Bacteroidia bacterium Draconibacterium orientale type strain FH5T.</title>
        <authorList>
            <person name="Li X."/>
            <person name="Wang X."/>
            <person name="Xie Z."/>
            <person name="Du Z."/>
            <person name="Chen G."/>
        </authorList>
    </citation>
    <scope>NUCLEOTIDE SEQUENCE [LARGE SCALE GENOMIC DNA]</scope>
    <source>
        <strain evidence="3 4">FH5</strain>
    </source>
</reference>
<dbReference type="Gene3D" id="2.40.128.110">
    <property type="entry name" value="Lipid/polyisoprenoid-binding, YceI-like"/>
    <property type="match status" value="1"/>
</dbReference>
<evidence type="ECO:0000256" key="1">
    <source>
        <dbReference type="SAM" id="SignalP"/>
    </source>
</evidence>
<protein>
    <submittedName>
        <fullName evidence="3">Lipid-binding protein</fullName>
    </submittedName>
</protein>